<evidence type="ECO:0000313" key="3">
    <source>
        <dbReference type="Proteomes" id="UP001309448"/>
    </source>
</evidence>
<name>A0ABU6MX23_9BACI</name>
<protein>
    <submittedName>
        <fullName evidence="2">TrmB family transcriptional regulator sugar-binding domain-containing protein</fullName>
    </submittedName>
</protein>
<dbReference type="EMBL" id="JARMDB010000011">
    <property type="protein sequence ID" value="MED1567416.1"/>
    <property type="molecule type" value="Genomic_DNA"/>
</dbReference>
<keyword evidence="3" id="KW-1185">Reference proteome</keyword>
<gene>
    <name evidence="2" type="ORF">P4U88_15965</name>
</gene>
<comment type="caution">
    <text evidence="2">The sequence shown here is derived from an EMBL/GenBank/DDBJ whole genome shotgun (WGS) entry which is preliminary data.</text>
</comment>
<evidence type="ECO:0000259" key="1">
    <source>
        <dbReference type="Pfam" id="PF11495"/>
    </source>
</evidence>
<feature type="domain" description="Transcription regulator TrmB C-terminal" evidence="1">
    <location>
        <begin position="2"/>
        <end position="60"/>
    </location>
</feature>
<dbReference type="Pfam" id="PF11495">
    <property type="entry name" value="Regulator_TrmB"/>
    <property type="match status" value="1"/>
</dbReference>
<dbReference type="InterPro" id="IPR021586">
    <property type="entry name" value="Tscrpt_reg_TrmB_C"/>
</dbReference>
<evidence type="ECO:0000313" key="2">
    <source>
        <dbReference type="EMBL" id="MED1567416.1"/>
    </source>
</evidence>
<accession>A0ABU6MX23</accession>
<reference evidence="2 3" key="1">
    <citation type="submission" date="2023-03" db="EMBL/GenBank/DDBJ databases">
        <title>Bacillus Genome Sequencing.</title>
        <authorList>
            <person name="Dunlap C."/>
        </authorList>
    </citation>
    <scope>NUCLEOTIDE SEQUENCE [LARGE SCALE GENOMIC DNA]</scope>
    <source>
        <strain evidence="2 3">B-615</strain>
    </source>
</reference>
<sequence>MKNVCNIIRAMQKLIEEANEEVWLSAWEEELKELRPSAELQRKKGIQMYSLLFTEQETSSFGNAFYHRLYAGSFEEQRMGQRLTIVIQDNQEVLIAGFVNGQIPLAIQTTDPMLVLLAKEYIRHDMMMKVVGDRFGKEKMDALWKGNDLLTYIVQNVKR</sequence>
<dbReference type="RefSeq" id="WP_327920283.1">
    <property type="nucleotide sequence ID" value="NZ_JARMDB010000011.1"/>
</dbReference>
<dbReference type="CDD" id="cd09124">
    <property type="entry name" value="PLDc_like_TrmB_middle"/>
    <property type="match status" value="1"/>
</dbReference>
<proteinExistence type="predicted"/>
<organism evidence="2 3">
    <name type="scientific">Bacillus paramycoides</name>
    <dbReference type="NCBI Taxonomy" id="2026194"/>
    <lineage>
        <taxon>Bacteria</taxon>
        <taxon>Bacillati</taxon>
        <taxon>Bacillota</taxon>
        <taxon>Bacilli</taxon>
        <taxon>Bacillales</taxon>
        <taxon>Bacillaceae</taxon>
        <taxon>Bacillus</taxon>
        <taxon>Bacillus cereus group</taxon>
    </lineage>
</organism>
<dbReference type="Proteomes" id="UP001309448">
    <property type="component" value="Unassembled WGS sequence"/>
</dbReference>